<dbReference type="FunFam" id="2.40.30.10:FF:000070">
    <property type="entry name" value="Translation elongation factor EF-1 subunit"/>
    <property type="match status" value="1"/>
</dbReference>
<evidence type="ECO:0000313" key="14">
    <source>
        <dbReference type="Proteomes" id="UP000886523"/>
    </source>
</evidence>
<keyword evidence="3" id="KW-0963">Cytoplasm</keyword>
<evidence type="ECO:0000256" key="1">
    <source>
        <dbReference type="ARBA" id="ARBA00004496"/>
    </source>
</evidence>
<dbReference type="SUPFAM" id="SSF50447">
    <property type="entry name" value="Translation proteins"/>
    <property type="match status" value="1"/>
</dbReference>
<dbReference type="GO" id="GO:1990533">
    <property type="term" value="C:Dom34-Hbs1 complex"/>
    <property type="evidence" value="ECO:0007669"/>
    <property type="project" value="UniProtKB-ARBA"/>
</dbReference>
<dbReference type="PROSITE" id="PS51722">
    <property type="entry name" value="G_TR_2"/>
    <property type="match status" value="1"/>
</dbReference>
<dbReference type="InterPro" id="IPR009000">
    <property type="entry name" value="Transl_B-barrel_sf"/>
</dbReference>
<evidence type="ECO:0000256" key="4">
    <source>
        <dbReference type="ARBA" id="ARBA00022741"/>
    </source>
</evidence>
<evidence type="ECO:0000313" key="13">
    <source>
        <dbReference type="EMBL" id="KAF9519273.1"/>
    </source>
</evidence>
<evidence type="ECO:0000256" key="5">
    <source>
        <dbReference type="ARBA" id="ARBA00022801"/>
    </source>
</evidence>
<dbReference type="PANTHER" id="PTHR23115">
    <property type="entry name" value="TRANSLATION FACTOR"/>
    <property type="match status" value="1"/>
</dbReference>
<dbReference type="Pfam" id="PF00009">
    <property type="entry name" value="GTP_EFTU"/>
    <property type="match status" value="1"/>
</dbReference>
<evidence type="ECO:0000256" key="3">
    <source>
        <dbReference type="ARBA" id="ARBA00022490"/>
    </source>
</evidence>
<dbReference type="GO" id="GO:0003924">
    <property type="term" value="F:GTPase activity"/>
    <property type="evidence" value="ECO:0007669"/>
    <property type="project" value="InterPro"/>
</dbReference>
<comment type="subcellular location">
    <subcellularLocation>
        <location evidence="1">Cytoplasm</location>
    </subcellularLocation>
</comment>
<dbReference type="InterPro" id="IPR009001">
    <property type="entry name" value="Transl_elong_EF1A/Init_IF2_C"/>
</dbReference>
<feature type="compositionally biased region" description="Low complexity" evidence="11">
    <location>
        <begin position="41"/>
        <end position="56"/>
    </location>
</feature>
<evidence type="ECO:0000256" key="11">
    <source>
        <dbReference type="SAM" id="MobiDB-lite"/>
    </source>
</evidence>
<accession>A0A9P6B7Q9</accession>
<dbReference type="Proteomes" id="UP000886523">
    <property type="component" value="Unassembled WGS sequence"/>
</dbReference>
<dbReference type="EMBL" id="MU128919">
    <property type="protein sequence ID" value="KAF9519273.1"/>
    <property type="molecule type" value="Genomic_DNA"/>
</dbReference>
<dbReference type="FunFam" id="2.40.30.10:FF:000020">
    <property type="entry name" value="Translation elongation factor EF-1"/>
    <property type="match status" value="1"/>
</dbReference>
<evidence type="ECO:0000259" key="12">
    <source>
        <dbReference type="PROSITE" id="PS51722"/>
    </source>
</evidence>
<evidence type="ECO:0000256" key="7">
    <source>
        <dbReference type="ARBA" id="ARBA00023134"/>
    </source>
</evidence>
<dbReference type="InterPro" id="IPR027417">
    <property type="entry name" value="P-loop_NTPase"/>
</dbReference>
<dbReference type="Pfam" id="PF22594">
    <property type="entry name" value="GTP-eEF1A_C"/>
    <property type="match status" value="1"/>
</dbReference>
<proteinExistence type="inferred from homology"/>
<name>A0A9P6B7Q9_9AGAM</name>
<evidence type="ECO:0000256" key="9">
    <source>
        <dbReference type="ARBA" id="ARBA00063537"/>
    </source>
</evidence>
<dbReference type="CDD" id="cd04093">
    <property type="entry name" value="HBS1_C_III"/>
    <property type="match status" value="1"/>
</dbReference>
<dbReference type="CDD" id="cd16267">
    <property type="entry name" value="HBS1-like_II"/>
    <property type="match status" value="1"/>
</dbReference>
<reference evidence="13" key="1">
    <citation type="journal article" date="2020" name="Nat. Commun.">
        <title>Large-scale genome sequencing of mycorrhizal fungi provides insights into the early evolution of symbiotic traits.</title>
        <authorList>
            <person name="Miyauchi S."/>
            <person name="Kiss E."/>
            <person name="Kuo A."/>
            <person name="Drula E."/>
            <person name="Kohler A."/>
            <person name="Sanchez-Garcia M."/>
            <person name="Morin E."/>
            <person name="Andreopoulos B."/>
            <person name="Barry K.W."/>
            <person name="Bonito G."/>
            <person name="Buee M."/>
            <person name="Carver A."/>
            <person name="Chen C."/>
            <person name="Cichocki N."/>
            <person name="Clum A."/>
            <person name="Culley D."/>
            <person name="Crous P.W."/>
            <person name="Fauchery L."/>
            <person name="Girlanda M."/>
            <person name="Hayes R.D."/>
            <person name="Keri Z."/>
            <person name="LaButti K."/>
            <person name="Lipzen A."/>
            <person name="Lombard V."/>
            <person name="Magnuson J."/>
            <person name="Maillard F."/>
            <person name="Murat C."/>
            <person name="Nolan M."/>
            <person name="Ohm R.A."/>
            <person name="Pangilinan J."/>
            <person name="Pereira M.F."/>
            <person name="Perotto S."/>
            <person name="Peter M."/>
            <person name="Pfister S."/>
            <person name="Riley R."/>
            <person name="Sitrit Y."/>
            <person name="Stielow J.B."/>
            <person name="Szollosi G."/>
            <person name="Zifcakova L."/>
            <person name="Stursova M."/>
            <person name="Spatafora J.W."/>
            <person name="Tedersoo L."/>
            <person name="Vaario L.M."/>
            <person name="Yamada A."/>
            <person name="Yan M."/>
            <person name="Wang P."/>
            <person name="Xu J."/>
            <person name="Bruns T."/>
            <person name="Baldrian P."/>
            <person name="Vilgalys R."/>
            <person name="Dunand C."/>
            <person name="Henrissat B."/>
            <person name="Grigoriev I.V."/>
            <person name="Hibbett D."/>
            <person name="Nagy L.G."/>
            <person name="Martin F.M."/>
        </authorList>
    </citation>
    <scope>NUCLEOTIDE SEQUENCE</scope>
    <source>
        <strain evidence="13">UP504</strain>
    </source>
</reference>
<evidence type="ECO:0000256" key="2">
    <source>
        <dbReference type="ARBA" id="ARBA00007249"/>
    </source>
</evidence>
<dbReference type="InterPro" id="IPR000795">
    <property type="entry name" value="T_Tr_GTP-bd_dom"/>
</dbReference>
<dbReference type="GO" id="GO:0005829">
    <property type="term" value="C:cytosol"/>
    <property type="evidence" value="ECO:0007669"/>
    <property type="project" value="GOC"/>
</dbReference>
<dbReference type="Gene3D" id="3.40.50.300">
    <property type="entry name" value="P-loop containing nucleotide triphosphate hydrolases"/>
    <property type="match status" value="1"/>
</dbReference>
<dbReference type="OrthoDB" id="342024at2759"/>
<dbReference type="PRINTS" id="PR00315">
    <property type="entry name" value="ELONGATNFCT"/>
</dbReference>
<dbReference type="AlphaFoldDB" id="A0A9P6B7Q9"/>
<dbReference type="InterPro" id="IPR050100">
    <property type="entry name" value="TRAFAC_GTPase_members"/>
</dbReference>
<dbReference type="SUPFAM" id="SSF50465">
    <property type="entry name" value="EF-Tu/eEF-1alpha/eIF2-gamma C-terminal domain"/>
    <property type="match status" value="1"/>
</dbReference>
<feature type="compositionally biased region" description="Polar residues" evidence="11">
    <location>
        <begin position="19"/>
        <end position="28"/>
    </location>
</feature>
<evidence type="ECO:0000256" key="6">
    <source>
        <dbReference type="ARBA" id="ARBA00022917"/>
    </source>
</evidence>
<dbReference type="GO" id="GO:0005525">
    <property type="term" value="F:GTP binding"/>
    <property type="evidence" value="ECO:0007669"/>
    <property type="project" value="UniProtKB-KW"/>
</dbReference>
<organism evidence="13 14">
    <name type="scientific">Hydnum rufescens UP504</name>
    <dbReference type="NCBI Taxonomy" id="1448309"/>
    <lineage>
        <taxon>Eukaryota</taxon>
        <taxon>Fungi</taxon>
        <taxon>Dikarya</taxon>
        <taxon>Basidiomycota</taxon>
        <taxon>Agaricomycotina</taxon>
        <taxon>Agaricomycetes</taxon>
        <taxon>Cantharellales</taxon>
        <taxon>Hydnaceae</taxon>
        <taxon>Hydnum</taxon>
    </lineage>
</organism>
<keyword evidence="7" id="KW-0342">GTP-binding</keyword>
<comment type="caution">
    <text evidence="13">The sequence shown here is derived from an EMBL/GenBank/DDBJ whole genome shotgun (WGS) entry which is preliminary data.</text>
</comment>
<comment type="catalytic activity">
    <reaction evidence="8">
        <text>GTP + H2O = GDP + phosphate + H(+)</text>
        <dbReference type="Rhea" id="RHEA:19669"/>
        <dbReference type="ChEBI" id="CHEBI:15377"/>
        <dbReference type="ChEBI" id="CHEBI:15378"/>
        <dbReference type="ChEBI" id="CHEBI:37565"/>
        <dbReference type="ChEBI" id="CHEBI:43474"/>
        <dbReference type="ChEBI" id="CHEBI:58189"/>
    </reaction>
    <physiologicalReaction direction="left-to-right" evidence="8">
        <dbReference type="Rhea" id="RHEA:19670"/>
    </physiologicalReaction>
</comment>
<protein>
    <recommendedName>
        <fullName evidence="10">Elongation factor 1 alpha-like protein</fullName>
    </recommendedName>
</protein>
<dbReference type="FunFam" id="3.40.50.300:FF:000204">
    <property type="entry name" value="Translation elongation factor Tu"/>
    <property type="match status" value="1"/>
</dbReference>
<dbReference type="SUPFAM" id="SSF52540">
    <property type="entry name" value="P-loop containing nucleoside triphosphate hydrolases"/>
    <property type="match status" value="1"/>
</dbReference>
<comment type="subunit">
    <text evidence="9">Component of the Dom34-Hbs1 complex, also named Pelota-HBS1L complex, composed of dom34 and hbs1.</text>
</comment>
<keyword evidence="14" id="KW-1185">Reference proteome</keyword>
<dbReference type="CDD" id="cd01883">
    <property type="entry name" value="EF1_alpha"/>
    <property type="match status" value="1"/>
</dbReference>
<keyword evidence="6" id="KW-0648">Protein biosynthesis</keyword>
<evidence type="ECO:0000256" key="10">
    <source>
        <dbReference type="ARBA" id="ARBA00074866"/>
    </source>
</evidence>
<feature type="region of interest" description="Disordered" evidence="11">
    <location>
        <begin position="1"/>
        <end position="67"/>
    </location>
</feature>
<dbReference type="Gene3D" id="2.40.30.10">
    <property type="entry name" value="Translation factors"/>
    <property type="match status" value="2"/>
</dbReference>
<keyword evidence="4" id="KW-0547">Nucleotide-binding</keyword>
<evidence type="ECO:0000256" key="8">
    <source>
        <dbReference type="ARBA" id="ARBA00049117"/>
    </source>
</evidence>
<keyword evidence="5" id="KW-0378">Hydrolase</keyword>
<dbReference type="GO" id="GO:0002184">
    <property type="term" value="P:cytoplasmic translational termination"/>
    <property type="evidence" value="ECO:0007669"/>
    <property type="project" value="UniProtKB-ARBA"/>
</dbReference>
<dbReference type="InterPro" id="IPR054696">
    <property type="entry name" value="GTP-eEF1A_C"/>
</dbReference>
<gene>
    <name evidence="13" type="ORF">BS47DRAFT_1388393</name>
</gene>
<sequence>MSILTAKANKARSVPGTPTRKTAPQPSRTAIERTMQRAGHSAPSTSAPTPVSTRPSSPAPISPASPSFVLATGVTGISLSQELPPPPGDEPAMSYSRTKLLEEARRSLTSTDGGKTAASMVVIGHVDAGKSTLMGRLMYELGPLDEKQRVANERASDKLGKSSFSWAWGLDALSEERDRGVTMDITQTTLPLPTITLTILDAPGHKDFVPNLISGASQADTALLVVDASVGEFEVGFRGGGQTREHILLVRSLGVSSLIIAINKLDMVEWSQTRYNEICGILRPFLVQSGFQPSRLSFVPCAAMKGVNLTTNKDSTLKKWYSGPTLAQELDKIVPPSRDIDSPLRLPVSNVFRGGAGGISAGVGVSGRVCTGFLQVGEKLRVLPGDEIATVRKVEIDDQSGSWAAAGANVTLYLSGLDLVNISVGSVLCPPSNVVQLASHFVAQIILFDLTLPITSGATIELFHHSRDTPATISKLIETIDRATGVVLKTKPRVLSKNTSARVEIRIKSSPTSAIKAVSIPLETFTVNKDMGRIVLRRGGETIGAGIITEIIS</sequence>
<comment type="similarity">
    <text evidence="2">Belongs to the TRAFAC class translation factor GTPase superfamily. Classic translation factor GTPase family. EF-Tu/EF-1A subfamily.</text>
</comment>
<feature type="domain" description="Tr-type G" evidence="12">
    <location>
        <begin position="115"/>
        <end position="338"/>
    </location>
</feature>